<protein>
    <recommendedName>
        <fullName evidence="4">ATP-binding protein</fullName>
    </recommendedName>
</protein>
<evidence type="ECO:0000256" key="1">
    <source>
        <dbReference type="SAM" id="MobiDB-lite"/>
    </source>
</evidence>
<organism evidence="2 3">
    <name type="scientific">Streptomyces griseomycini</name>
    <dbReference type="NCBI Taxonomy" id="66895"/>
    <lineage>
        <taxon>Bacteria</taxon>
        <taxon>Bacillati</taxon>
        <taxon>Actinomycetota</taxon>
        <taxon>Actinomycetes</taxon>
        <taxon>Kitasatosporales</taxon>
        <taxon>Streptomycetaceae</taxon>
        <taxon>Streptomyces</taxon>
    </lineage>
</organism>
<dbReference type="InterPro" id="IPR036890">
    <property type="entry name" value="HATPase_C_sf"/>
</dbReference>
<sequence>MTQPVVGELVTNARKYASGPAPSDPRLVGDAVEVAVGDSEPVLPAVRAADVGRVGRHGLEIVRAVAQDFEVRLEPVGRRGTAPIALTDDQGRRIAGRDPCRRRAAKALANRTDPARPVLPDRGLLPQA</sequence>
<comment type="caution">
    <text evidence="2">The sequence shown here is derived from an EMBL/GenBank/DDBJ whole genome shotgun (WGS) entry which is preliminary data.</text>
</comment>
<reference evidence="2 3" key="1">
    <citation type="submission" date="2020-08" db="EMBL/GenBank/DDBJ databases">
        <title>Genomic Encyclopedia of Type Strains, Phase III (KMG-III): the genomes of soil and plant-associated and newly described type strains.</title>
        <authorList>
            <person name="Whitman W."/>
        </authorList>
    </citation>
    <scope>NUCLEOTIDE SEQUENCE [LARGE SCALE GENOMIC DNA]</scope>
    <source>
        <strain evidence="2 3">CECT 3273</strain>
    </source>
</reference>
<gene>
    <name evidence="2" type="ORF">FHS37_006579</name>
</gene>
<dbReference type="Proteomes" id="UP000579523">
    <property type="component" value="Unassembled WGS sequence"/>
</dbReference>
<proteinExistence type="predicted"/>
<dbReference type="Gene3D" id="3.30.565.10">
    <property type="entry name" value="Histidine kinase-like ATPase, C-terminal domain"/>
    <property type="match status" value="1"/>
</dbReference>
<name>A0A7W7PWA8_9ACTN</name>
<dbReference type="EMBL" id="JACHJI010000016">
    <property type="protein sequence ID" value="MBB4902482.1"/>
    <property type="molecule type" value="Genomic_DNA"/>
</dbReference>
<accession>A0A7W7PWA8</accession>
<dbReference type="AlphaFoldDB" id="A0A7W7PWA8"/>
<evidence type="ECO:0000313" key="2">
    <source>
        <dbReference type="EMBL" id="MBB4902482.1"/>
    </source>
</evidence>
<keyword evidence="3" id="KW-1185">Reference proteome</keyword>
<dbReference type="CDD" id="cd16936">
    <property type="entry name" value="HATPase_RsbW-like"/>
    <property type="match status" value="1"/>
</dbReference>
<evidence type="ECO:0008006" key="4">
    <source>
        <dbReference type="Google" id="ProtNLM"/>
    </source>
</evidence>
<feature type="region of interest" description="Disordered" evidence="1">
    <location>
        <begin position="106"/>
        <end position="128"/>
    </location>
</feature>
<dbReference type="RefSeq" id="WP_375372332.1">
    <property type="nucleotide sequence ID" value="NZ_BMTK01000023.1"/>
</dbReference>
<evidence type="ECO:0000313" key="3">
    <source>
        <dbReference type="Proteomes" id="UP000579523"/>
    </source>
</evidence>